<evidence type="ECO:0000313" key="2">
    <source>
        <dbReference type="Proteomes" id="UP001218638"/>
    </source>
</evidence>
<sequence>MPRRDPDHFSKLANDLIADFRGLPNDEPRRQIKRPTQSAANIIEGIVGKYGIGQGSPEQSLRDRWAELVTPTLAAYSHVVEISKSGWLVVMVTNSVAKQELSNNRRVFLPKIKAVPGCGTIKGLTFRAG</sequence>
<reference evidence="1" key="1">
    <citation type="submission" date="2023-03" db="EMBL/GenBank/DDBJ databases">
        <title>Lomoglobus Profundus gen. nov., sp. nov., a novel member of the phylum Verrucomicrobia, isolated from deep-marine sediment of South China Sea.</title>
        <authorList>
            <person name="Ahmad T."/>
            <person name="Ishaq S.E."/>
            <person name="Wang F."/>
        </authorList>
    </citation>
    <scope>NUCLEOTIDE SEQUENCE</scope>
    <source>
        <strain evidence="1">LMO-M01</strain>
    </source>
</reference>
<dbReference type="KEGG" id="slom:PXH66_05865"/>
<name>A0AAF0I2A2_9BACT</name>
<dbReference type="InterPro" id="IPR007922">
    <property type="entry name" value="DciA-like"/>
</dbReference>
<dbReference type="Pfam" id="PF05258">
    <property type="entry name" value="DciA"/>
    <property type="match status" value="1"/>
</dbReference>
<gene>
    <name evidence="1" type="ORF">PXH66_05865</name>
</gene>
<accession>A0AAF0I2A2</accession>
<proteinExistence type="predicted"/>
<evidence type="ECO:0000313" key="1">
    <source>
        <dbReference type="EMBL" id="WED66372.1"/>
    </source>
</evidence>
<dbReference type="RefSeq" id="WP_330930409.1">
    <property type="nucleotide sequence ID" value="NZ_CP119075.1"/>
</dbReference>
<organism evidence="1 2">
    <name type="scientific">Synoicihabitans lomoniglobus</name>
    <dbReference type="NCBI Taxonomy" id="2909285"/>
    <lineage>
        <taxon>Bacteria</taxon>
        <taxon>Pseudomonadati</taxon>
        <taxon>Verrucomicrobiota</taxon>
        <taxon>Opitutia</taxon>
        <taxon>Opitutales</taxon>
        <taxon>Opitutaceae</taxon>
        <taxon>Synoicihabitans</taxon>
    </lineage>
</organism>
<dbReference type="Proteomes" id="UP001218638">
    <property type="component" value="Chromosome"/>
</dbReference>
<keyword evidence="2" id="KW-1185">Reference proteome</keyword>
<dbReference type="AlphaFoldDB" id="A0AAF0I2A2"/>
<protein>
    <submittedName>
        <fullName evidence="1">DUF721 domain-containing protein</fullName>
    </submittedName>
</protein>
<dbReference type="EMBL" id="CP119075">
    <property type="protein sequence ID" value="WED66372.1"/>
    <property type="molecule type" value="Genomic_DNA"/>
</dbReference>